<protein>
    <submittedName>
        <fullName evidence="1">Uncharacterized protein</fullName>
    </submittedName>
</protein>
<gene>
    <name evidence="1" type="ORF">MYP_1795</name>
</gene>
<comment type="caution">
    <text evidence="1">The sequence shown here is derived from an EMBL/GenBank/DDBJ whole genome shotgun (WGS) entry which is preliminary data.</text>
</comment>
<dbReference type="AlphaFoldDB" id="A0A098LDN8"/>
<dbReference type="Proteomes" id="UP000030185">
    <property type="component" value="Unassembled WGS sequence"/>
</dbReference>
<dbReference type="EMBL" id="BBLT01000003">
    <property type="protein sequence ID" value="GAL84567.1"/>
    <property type="molecule type" value="Genomic_DNA"/>
</dbReference>
<evidence type="ECO:0000313" key="2">
    <source>
        <dbReference type="Proteomes" id="UP000030185"/>
    </source>
</evidence>
<proteinExistence type="predicted"/>
<evidence type="ECO:0000313" key="1">
    <source>
        <dbReference type="EMBL" id="GAL84567.1"/>
    </source>
</evidence>
<reference evidence="1 2" key="1">
    <citation type="submission" date="2014-09" db="EMBL/GenBank/DDBJ databases">
        <title>Sporocytophaga myxococcoides PG-01 genome sequencing.</title>
        <authorList>
            <person name="Liu L."/>
            <person name="Gao P.J."/>
            <person name="Chen G.J."/>
            <person name="Wang L.S."/>
        </authorList>
    </citation>
    <scope>NUCLEOTIDE SEQUENCE [LARGE SCALE GENOMIC DNA]</scope>
    <source>
        <strain evidence="1 2">PG-01</strain>
    </source>
</reference>
<accession>A0A098LDN8</accession>
<keyword evidence="2" id="KW-1185">Reference proteome</keyword>
<name>A0A098LDN8_9BACT</name>
<organism evidence="1 2">
    <name type="scientific">Sporocytophaga myxococcoides</name>
    <dbReference type="NCBI Taxonomy" id="153721"/>
    <lineage>
        <taxon>Bacteria</taxon>
        <taxon>Pseudomonadati</taxon>
        <taxon>Bacteroidota</taxon>
        <taxon>Cytophagia</taxon>
        <taxon>Cytophagales</taxon>
        <taxon>Cytophagaceae</taxon>
        <taxon>Sporocytophaga</taxon>
    </lineage>
</organism>
<sequence length="52" mass="6294">MRIFIGFLSSSFFNQKVGFLFKCLKFNSLLPFVYNQIVQLGLCHFILWTNWW</sequence>